<name>A0A5M3XZ53_9ACTN</name>
<reference evidence="3 4" key="1">
    <citation type="submission" date="2019-10" db="EMBL/GenBank/DDBJ databases">
        <title>Whole genome shotgun sequence of Acrocarpospora pleiomorpha NBRC 16267.</title>
        <authorList>
            <person name="Ichikawa N."/>
            <person name="Kimura A."/>
            <person name="Kitahashi Y."/>
            <person name="Komaki H."/>
            <person name="Oguchi A."/>
        </authorList>
    </citation>
    <scope>NUCLEOTIDE SEQUENCE [LARGE SCALE GENOMIC DNA]</scope>
    <source>
        <strain evidence="3 4">NBRC 16267</strain>
    </source>
</reference>
<dbReference type="AlphaFoldDB" id="A0A5M3XZ53"/>
<evidence type="ECO:0000256" key="2">
    <source>
        <dbReference type="SAM" id="SignalP"/>
    </source>
</evidence>
<evidence type="ECO:0000256" key="1">
    <source>
        <dbReference type="SAM" id="MobiDB-lite"/>
    </source>
</evidence>
<comment type="caution">
    <text evidence="3">The sequence shown here is derived from an EMBL/GenBank/DDBJ whole genome shotgun (WGS) entry which is preliminary data.</text>
</comment>
<evidence type="ECO:0000313" key="4">
    <source>
        <dbReference type="Proteomes" id="UP000377595"/>
    </source>
</evidence>
<evidence type="ECO:0000313" key="3">
    <source>
        <dbReference type="EMBL" id="GES23648.1"/>
    </source>
</evidence>
<protein>
    <recommendedName>
        <fullName evidence="5">WxL domain-containing protein</fullName>
    </recommendedName>
</protein>
<feature type="compositionally biased region" description="Polar residues" evidence="1">
    <location>
        <begin position="143"/>
        <end position="160"/>
    </location>
</feature>
<organism evidence="3 4">
    <name type="scientific">Acrocarpospora pleiomorpha</name>
    <dbReference type="NCBI Taxonomy" id="90975"/>
    <lineage>
        <taxon>Bacteria</taxon>
        <taxon>Bacillati</taxon>
        <taxon>Actinomycetota</taxon>
        <taxon>Actinomycetes</taxon>
        <taxon>Streptosporangiales</taxon>
        <taxon>Streptosporangiaceae</taxon>
        <taxon>Acrocarpospora</taxon>
    </lineage>
</organism>
<accession>A0A5M3XZ53</accession>
<feature type="signal peptide" evidence="2">
    <location>
        <begin position="1"/>
        <end position="31"/>
    </location>
</feature>
<sequence length="204" mass="20394">MNRHFISTRLVGLIGAIAFGAGVLTSTPAHADTCAANTACSTTTTFDVTAGVLDITVPDTADLANDAAPGENAYGQLGAITVNDERASATPTWTASVDMTGTTGFTTAGGDGAGEVIPETSVYYFSGDATATTGDGTFTAGQPGTFTEPPTTPQGQTLAASRTAYGHTGGTGNNSATWNPYITAALALSNVSGQYTGTIAHTVV</sequence>
<dbReference type="OrthoDB" id="5147666at2"/>
<keyword evidence="4" id="KW-1185">Reference proteome</keyword>
<proteinExistence type="predicted"/>
<gene>
    <name evidence="3" type="ORF">Aple_065470</name>
</gene>
<feature type="region of interest" description="Disordered" evidence="1">
    <location>
        <begin position="143"/>
        <end position="173"/>
    </location>
</feature>
<dbReference type="Proteomes" id="UP000377595">
    <property type="component" value="Unassembled WGS sequence"/>
</dbReference>
<evidence type="ECO:0008006" key="5">
    <source>
        <dbReference type="Google" id="ProtNLM"/>
    </source>
</evidence>
<keyword evidence="2" id="KW-0732">Signal</keyword>
<dbReference type="EMBL" id="BLAF01000043">
    <property type="protein sequence ID" value="GES23648.1"/>
    <property type="molecule type" value="Genomic_DNA"/>
</dbReference>
<feature type="chain" id="PRO_5024424966" description="WxL domain-containing protein" evidence="2">
    <location>
        <begin position="32"/>
        <end position="204"/>
    </location>
</feature>